<keyword evidence="4 7" id="KW-0863">Zinc-finger</keyword>
<evidence type="ECO:0000256" key="4">
    <source>
        <dbReference type="ARBA" id="ARBA00022771"/>
    </source>
</evidence>
<dbReference type="FunFam" id="3.30.160.60:FF:001666">
    <property type="entry name" value="MDS1 and EVI1 complex locus"/>
    <property type="match status" value="1"/>
</dbReference>
<gene>
    <name evidence="10" type="ORF">BOKJ2_LOCUS12896</name>
</gene>
<keyword evidence="2" id="KW-0479">Metal-binding</keyword>
<dbReference type="Proteomes" id="UP000783686">
    <property type="component" value="Unassembled WGS sequence"/>
</dbReference>
<feature type="compositionally biased region" description="Basic residues" evidence="8">
    <location>
        <begin position="251"/>
        <end position="260"/>
    </location>
</feature>
<dbReference type="PROSITE" id="PS50157">
    <property type="entry name" value="ZINC_FINGER_C2H2_2"/>
    <property type="match status" value="3"/>
</dbReference>
<feature type="compositionally biased region" description="Polar residues" evidence="8">
    <location>
        <begin position="98"/>
        <end position="114"/>
    </location>
</feature>
<dbReference type="InterPro" id="IPR036236">
    <property type="entry name" value="Znf_C2H2_sf"/>
</dbReference>
<name>A0A811LN16_9BILA</name>
<proteinExistence type="predicted"/>
<dbReference type="PANTHER" id="PTHR24381">
    <property type="entry name" value="ZINC FINGER PROTEIN"/>
    <property type="match status" value="1"/>
</dbReference>
<keyword evidence="5" id="KW-0862">Zinc</keyword>
<dbReference type="PANTHER" id="PTHR24381:SF393">
    <property type="entry name" value="CHROMATIN-LINKED ADAPTOR FOR MSL PROTEINS, ISOFORM B"/>
    <property type="match status" value="1"/>
</dbReference>
<keyword evidence="3" id="KW-0677">Repeat</keyword>
<feature type="region of interest" description="Disordered" evidence="8">
    <location>
        <begin position="90"/>
        <end position="126"/>
    </location>
</feature>
<protein>
    <recommendedName>
        <fullName evidence="9">C2H2-type domain-containing protein</fullName>
    </recommendedName>
</protein>
<feature type="region of interest" description="Disordered" evidence="8">
    <location>
        <begin position="235"/>
        <end position="267"/>
    </location>
</feature>
<dbReference type="PROSITE" id="PS00028">
    <property type="entry name" value="ZINC_FINGER_C2H2_1"/>
    <property type="match status" value="3"/>
</dbReference>
<dbReference type="GO" id="GO:0008270">
    <property type="term" value="F:zinc ion binding"/>
    <property type="evidence" value="ECO:0007669"/>
    <property type="project" value="UniProtKB-KW"/>
</dbReference>
<dbReference type="EMBL" id="CAJFCW020000006">
    <property type="protein sequence ID" value="CAG9125110.1"/>
    <property type="molecule type" value="Genomic_DNA"/>
</dbReference>
<evidence type="ECO:0000259" key="9">
    <source>
        <dbReference type="PROSITE" id="PS50157"/>
    </source>
</evidence>
<dbReference type="GO" id="GO:0005634">
    <property type="term" value="C:nucleus"/>
    <property type="evidence" value="ECO:0007669"/>
    <property type="project" value="UniProtKB-SubCell"/>
</dbReference>
<dbReference type="GO" id="GO:0000977">
    <property type="term" value="F:RNA polymerase II transcription regulatory region sequence-specific DNA binding"/>
    <property type="evidence" value="ECO:0007669"/>
    <property type="project" value="TreeGrafter"/>
</dbReference>
<dbReference type="FunFam" id="3.30.160.60:FF:001729">
    <property type="entry name" value="Zinc finger protein 337"/>
    <property type="match status" value="1"/>
</dbReference>
<evidence type="ECO:0000256" key="3">
    <source>
        <dbReference type="ARBA" id="ARBA00022737"/>
    </source>
</evidence>
<evidence type="ECO:0000256" key="2">
    <source>
        <dbReference type="ARBA" id="ARBA00022723"/>
    </source>
</evidence>
<dbReference type="EMBL" id="CAJFDH010000006">
    <property type="protein sequence ID" value="CAD5228837.1"/>
    <property type="molecule type" value="Genomic_DNA"/>
</dbReference>
<evidence type="ECO:0000256" key="5">
    <source>
        <dbReference type="ARBA" id="ARBA00022833"/>
    </source>
</evidence>
<dbReference type="OrthoDB" id="6077919at2759"/>
<feature type="domain" description="C2H2-type" evidence="9">
    <location>
        <begin position="154"/>
        <end position="181"/>
    </location>
</feature>
<sequence length="542" mass="61583">MEVHHLHRHMNYNSHILDGLYEDPKLNMGNNGHINTSPNELQTNIKTEPSYSSYGHHFAESTSPSTSSPVQLHNYAETFDTKPLLAATLPQCPLPSPSLGSNMPVSSSPNSLDGKSSKSHDRKRPYPCSMCSSRFGSKMELEEHQNSHTGQKPFECDVCQSRFNRRSTLWNHKRIHSDAKPFSCTVCQMTFKWKNSLKCHKEMHLRKNETSAAMDHDIKMLTYATAAKKKLAEQHGGTFNAPLQTTTNPNNKRRKGRGGKKPSTSLLPSELLQHKDANIPVDLLNHMDSSLYNTQNPTTTQNPLEFNIHSNNLIMQAIQQQQQQREDVHHDQFMIGQPHNDVIQNHHQVHENQPAQNLFNQLDGQFLDSQNNQQLRLQNFLNPMNVFQQQLGLAANNEGSGNQLTQSGYMNSVAVATSNAQTGLADQIQNHVHQNTPVVNNHLDGVLNSPQNLYPQPIDPSILLNQQQIQVPVDYNCEIFNSNQMYQFQQYHLEQNQTSQPQNVPSSIHADLVQHHNVLEENVSFPPEKFQEFAKMLPFDKW</sequence>
<evidence type="ECO:0000256" key="1">
    <source>
        <dbReference type="ARBA" id="ARBA00004123"/>
    </source>
</evidence>
<evidence type="ECO:0000256" key="7">
    <source>
        <dbReference type="PROSITE-ProRule" id="PRU00042"/>
    </source>
</evidence>
<keyword evidence="6" id="KW-0539">Nucleus</keyword>
<dbReference type="SMART" id="SM00355">
    <property type="entry name" value="ZnF_C2H2"/>
    <property type="match status" value="3"/>
</dbReference>
<dbReference type="InterPro" id="IPR013087">
    <property type="entry name" value="Znf_C2H2_type"/>
</dbReference>
<dbReference type="Gene3D" id="3.30.160.60">
    <property type="entry name" value="Classic Zinc Finger"/>
    <property type="match status" value="3"/>
</dbReference>
<comment type="subcellular location">
    <subcellularLocation>
        <location evidence="1">Nucleus</location>
    </subcellularLocation>
</comment>
<evidence type="ECO:0000313" key="11">
    <source>
        <dbReference type="Proteomes" id="UP000614601"/>
    </source>
</evidence>
<dbReference type="GO" id="GO:0000981">
    <property type="term" value="F:DNA-binding transcription factor activity, RNA polymerase II-specific"/>
    <property type="evidence" value="ECO:0007669"/>
    <property type="project" value="TreeGrafter"/>
</dbReference>
<feature type="domain" description="C2H2-type" evidence="9">
    <location>
        <begin position="126"/>
        <end position="153"/>
    </location>
</feature>
<feature type="domain" description="C2H2-type" evidence="9">
    <location>
        <begin position="182"/>
        <end position="209"/>
    </location>
</feature>
<dbReference type="SUPFAM" id="SSF57667">
    <property type="entry name" value="beta-beta-alpha zinc fingers"/>
    <property type="match status" value="2"/>
</dbReference>
<dbReference type="Proteomes" id="UP000614601">
    <property type="component" value="Unassembled WGS sequence"/>
</dbReference>
<comment type="caution">
    <text evidence="10">The sequence shown here is derived from an EMBL/GenBank/DDBJ whole genome shotgun (WGS) entry which is preliminary data.</text>
</comment>
<evidence type="ECO:0000256" key="8">
    <source>
        <dbReference type="SAM" id="MobiDB-lite"/>
    </source>
</evidence>
<dbReference type="AlphaFoldDB" id="A0A811LN16"/>
<keyword evidence="11" id="KW-1185">Reference proteome</keyword>
<organism evidence="10 11">
    <name type="scientific">Bursaphelenchus okinawaensis</name>
    <dbReference type="NCBI Taxonomy" id="465554"/>
    <lineage>
        <taxon>Eukaryota</taxon>
        <taxon>Metazoa</taxon>
        <taxon>Ecdysozoa</taxon>
        <taxon>Nematoda</taxon>
        <taxon>Chromadorea</taxon>
        <taxon>Rhabditida</taxon>
        <taxon>Tylenchina</taxon>
        <taxon>Tylenchomorpha</taxon>
        <taxon>Aphelenchoidea</taxon>
        <taxon>Aphelenchoididae</taxon>
        <taxon>Bursaphelenchus</taxon>
    </lineage>
</organism>
<evidence type="ECO:0000313" key="10">
    <source>
        <dbReference type="EMBL" id="CAD5228837.1"/>
    </source>
</evidence>
<accession>A0A811LN16</accession>
<evidence type="ECO:0000256" key="6">
    <source>
        <dbReference type="ARBA" id="ARBA00023242"/>
    </source>
</evidence>
<reference evidence="10" key="1">
    <citation type="submission" date="2020-09" db="EMBL/GenBank/DDBJ databases">
        <authorList>
            <person name="Kikuchi T."/>
        </authorList>
    </citation>
    <scope>NUCLEOTIDE SEQUENCE</scope>
    <source>
        <strain evidence="10">SH1</strain>
    </source>
</reference>